<dbReference type="RefSeq" id="WP_239589191.1">
    <property type="nucleotide sequence ID" value="NZ_CP136137.1"/>
</dbReference>
<dbReference type="Proteomes" id="UP001479933">
    <property type="component" value="Chromosome"/>
</dbReference>
<name>A0ABZ2U1A7_9ACTN</name>
<gene>
    <name evidence="2" type="ORF">RVF87_16645</name>
</gene>
<evidence type="ECO:0008006" key="4">
    <source>
        <dbReference type="Google" id="ProtNLM"/>
    </source>
</evidence>
<sequence>MTTFDHVATEPGADPLGGRVPDGRAPIDLCCLLWARPDSEGAMAEYEDRVLGFLPDHGGEILARAIGPGLDGTPHETQFIRLPDQDALDAYLGDPRRRDFTVDRERLIARTVVYPVRLTP</sequence>
<feature type="region of interest" description="Disordered" evidence="1">
    <location>
        <begin position="1"/>
        <end position="20"/>
    </location>
</feature>
<keyword evidence="3" id="KW-1185">Reference proteome</keyword>
<organism evidence="2 3">
    <name type="scientific">Gordonia hydrophobica</name>
    <dbReference type="NCBI Taxonomy" id="40516"/>
    <lineage>
        <taxon>Bacteria</taxon>
        <taxon>Bacillati</taxon>
        <taxon>Actinomycetota</taxon>
        <taxon>Actinomycetes</taxon>
        <taxon>Mycobacteriales</taxon>
        <taxon>Gordoniaceae</taxon>
        <taxon>Gordonia</taxon>
    </lineage>
</organism>
<accession>A0ABZ2U1A7</accession>
<evidence type="ECO:0000313" key="3">
    <source>
        <dbReference type="Proteomes" id="UP001479933"/>
    </source>
</evidence>
<evidence type="ECO:0000313" key="2">
    <source>
        <dbReference type="EMBL" id="WYY06671.1"/>
    </source>
</evidence>
<protein>
    <recommendedName>
        <fullName evidence="4">DUF1330 domain-containing protein</fullName>
    </recommendedName>
</protein>
<evidence type="ECO:0000256" key="1">
    <source>
        <dbReference type="SAM" id="MobiDB-lite"/>
    </source>
</evidence>
<dbReference type="EMBL" id="CP136137">
    <property type="protein sequence ID" value="WYY06671.1"/>
    <property type="molecule type" value="Genomic_DNA"/>
</dbReference>
<reference evidence="2 3" key="1">
    <citation type="journal article" date="2023" name="Virus Evol.">
        <title>Computational host range prediction-The good, the bad, and the ugly.</title>
        <authorList>
            <person name="Howell A.A."/>
            <person name="Versoza C.J."/>
            <person name="Pfeifer S.P."/>
        </authorList>
    </citation>
    <scope>NUCLEOTIDE SEQUENCE [LARGE SCALE GENOMIC DNA]</scope>
    <source>
        <strain evidence="2 3">1610/1b</strain>
    </source>
</reference>
<proteinExistence type="predicted"/>